<protein>
    <submittedName>
        <fullName evidence="4">DUF1758 domain-containing protein</fullName>
    </submittedName>
</protein>
<dbReference type="OrthoDB" id="5873780at2759"/>
<reference evidence="4" key="1">
    <citation type="submission" date="2017-02" db="UniProtKB">
        <authorList>
            <consortium name="WormBaseParasite"/>
        </authorList>
    </citation>
    <scope>IDENTIFICATION</scope>
</reference>
<feature type="domain" description="DUF1758" evidence="1">
    <location>
        <begin position="18"/>
        <end position="163"/>
    </location>
</feature>
<dbReference type="AlphaFoldDB" id="A0A0M3J533"/>
<reference evidence="2 3" key="2">
    <citation type="submission" date="2018-11" db="EMBL/GenBank/DDBJ databases">
        <authorList>
            <consortium name="Pathogen Informatics"/>
        </authorList>
    </citation>
    <scope>NUCLEOTIDE SEQUENCE [LARGE SCALE GENOMIC DNA]</scope>
</reference>
<evidence type="ECO:0000313" key="4">
    <source>
        <dbReference type="WBParaSite" id="ASIM_0000266001-mRNA-1"/>
    </source>
</evidence>
<name>A0A0M3J533_ANISI</name>
<dbReference type="WBParaSite" id="ASIM_0000266001-mRNA-1">
    <property type="protein sequence ID" value="ASIM_0000266001-mRNA-1"/>
    <property type="gene ID" value="ASIM_0000266001"/>
</dbReference>
<evidence type="ECO:0000313" key="3">
    <source>
        <dbReference type="Proteomes" id="UP000267096"/>
    </source>
</evidence>
<dbReference type="Proteomes" id="UP000267096">
    <property type="component" value="Unassembled WGS sequence"/>
</dbReference>
<proteinExistence type="predicted"/>
<organism evidence="4">
    <name type="scientific">Anisakis simplex</name>
    <name type="common">Herring worm</name>
    <dbReference type="NCBI Taxonomy" id="6269"/>
    <lineage>
        <taxon>Eukaryota</taxon>
        <taxon>Metazoa</taxon>
        <taxon>Ecdysozoa</taxon>
        <taxon>Nematoda</taxon>
        <taxon>Chromadorea</taxon>
        <taxon>Rhabditida</taxon>
        <taxon>Spirurina</taxon>
        <taxon>Ascaridomorpha</taxon>
        <taxon>Ascaridoidea</taxon>
        <taxon>Anisakidae</taxon>
        <taxon>Anisakis</taxon>
        <taxon>Anisakis simplex complex</taxon>
    </lineage>
</organism>
<gene>
    <name evidence="2" type="ORF">ASIM_LOCUS2516</name>
</gene>
<accession>A0A0M3J533</accession>
<dbReference type="InterPro" id="IPR008737">
    <property type="entry name" value="DUF1758"/>
</dbReference>
<keyword evidence="3" id="KW-1185">Reference proteome</keyword>
<evidence type="ECO:0000313" key="2">
    <source>
        <dbReference type="EMBL" id="VDK20076.1"/>
    </source>
</evidence>
<evidence type="ECO:0000259" key="1">
    <source>
        <dbReference type="Pfam" id="PF05585"/>
    </source>
</evidence>
<sequence>MTFFDPQPMRQRNLSIPSCALCSDKHWSDSCNEQTFISNKLAKQLKLQTTASSQLAINGFARQLPTYLSIQDVDINVTSSTGYNKTLRVKTADFLTTPLNYINLTDQYDICNVSELSIQREQPHILIGIDCYHELVQPSQTRLPTGFYLIDAIFGPIMGGKGTVRRHHSTHHMNSITCPVLNTCDVDEYWSLDSIGIHEITT</sequence>
<dbReference type="EMBL" id="UYRR01003412">
    <property type="protein sequence ID" value="VDK20076.1"/>
    <property type="molecule type" value="Genomic_DNA"/>
</dbReference>
<dbReference type="Pfam" id="PF05585">
    <property type="entry name" value="DUF1758"/>
    <property type="match status" value="1"/>
</dbReference>